<sequence>MKFNLILSLFVAFAIFSLSNAGGPSDAWIEHCRTVCMVCSPEPYDPNCDCEAIFGARSVANAGTPSWESSWGPSFSPSWLEYCQQACMLCGPVPFDPLCDCELIFGVKCSPLIDSSSSESESSSTYTESLLQSISESP</sequence>
<evidence type="ECO:0008006" key="5">
    <source>
        <dbReference type="Google" id="ProtNLM"/>
    </source>
</evidence>
<feature type="compositionally biased region" description="Low complexity" evidence="1">
    <location>
        <begin position="115"/>
        <end position="129"/>
    </location>
</feature>
<dbReference type="AlphaFoldDB" id="A0A9N9WZI0"/>
<evidence type="ECO:0000313" key="3">
    <source>
        <dbReference type="EMBL" id="CAG9812217.1"/>
    </source>
</evidence>
<reference evidence="3" key="2">
    <citation type="submission" date="2022-10" db="EMBL/GenBank/DDBJ databases">
        <authorList>
            <consortium name="ENA_rothamsted_submissions"/>
            <consortium name="culmorum"/>
            <person name="King R."/>
        </authorList>
    </citation>
    <scope>NUCLEOTIDE SEQUENCE</scope>
</reference>
<dbReference type="EMBL" id="OU895880">
    <property type="protein sequence ID" value="CAG9812217.1"/>
    <property type="molecule type" value="Genomic_DNA"/>
</dbReference>
<reference evidence="3" key="1">
    <citation type="submission" date="2022-01" db="EMBL/GenBank/DDBJ databases">
        <authorList>
            <person name="King R."/>
        </authorList>
    </citation>
    <scope>NUCLEOTIDE SEQUENCE</scope>
</reference>
<feature type="region of interest" description="Disordered" evidence="1">
    <location>
        <begin position="115"/>
        <end position="138"/>
    </location>
</feature>
<evidence type="ECO:0000313" key="4">
    <source>
        <dbReference type="Proteomes" id="UP001153620"/>
    </source>
</evidence>
<evidence type="ECO:0000256" key="2">
    <source>
        <dbReference type="SAM" id="SignalP"/>
    </source>
</evidence>
<name>A0A9N9WZI0_9DIPT</name>
<keyword evidence="2" id="KW-0732">Signal</keyword>
<gene>
    <name evidence="3" type="ORF">CHIRRI_LOCUS15022</name>
</gene>
<dbReference type="Proteomes" id="UP001153620">
    <property type="component" value="Chromosome 4"/>
</dbReference>
<accession>A0A9N9WZI0</accession>
<feature type="chain" id="PRO_5040105136" description="Secreted protein" evidence="2">
    <location>
        <begin position="22"/>
        <end position="138"/>
    </location>
</feature>
<proteinExistence type="predicted"/>
<protein>
    <recommendedName>
        <fullName evidence="5">Secreted protein</fullName>
    </recommendedName>
</protein>
<feature type="signal peptide" evidence="2">
    <location>
        <begin position="1"/>
        <end position="21"/>
    </location>
</feature>
<evidence type="ECO:0000256" key="1">
    <source>
        <dbReference type="SAM" id="MobiDB-lite"/>
    </source>
</evidence>
<organism evidence="3 4">
    <name type="scientific">Chironomus riparius</name>
    <dbReference type="NCBI Taxonomy" id="315576"/>
    <lineage>
        <taxon>Eukaryota</taxon>
        <taxon>Metazoa</taxon>
        <taxon>Ecdysozoa</taxon>
        <taxon>Arthropoda</taxon>
        <taxon>Hexapoda</taxon>
        <taxon>Insecta</taxon>
        <taxon>Pterygota</taxon>
        <taxon>Neoptera</taxon>
        <taxon>Endopterygota</taxon>
        <taxon>Diptera</taxon>
        <taxon>Nematocera</taxon>
        <taxon>Chironomoidea</taxon>
        <taxon>Chironomidae</taxon>
        <taxon>Chironominae</taxon>
        <taxon>Chironomus</taxon>
    </lineage>
</organism>
<keyword evidence="4" id="KW-1185">Reference proteome</keyword>